<gene>
    <name evidence="2" type="ORF">AB432_028770</name>
</gene>
<name>A0A2Z4MQI3_BREBE</name>
<reference evidence="2 3" key="1">
    <citation type="journal article" date="2015" name="Genome Announc.">
        <title>Draft Genome Sequence of Brevibacillus brevis DZQ7, a Plant Growth-Promoting Rhizobacterium with Broad-Spectrum Antimicrobial Activity.</title>
        <authorList>
            <person name="Hou Q."/>
            <person name="Wang C."/>
            <person name="Hou X."/>
            <person name="Xia Z."/>
            <person name="Ye J."/>
            <person name="Liu K."/>
            <person name="Liu H."/>
            <person name="Wang J."/>
            <person name="Guo H."/>
            <person name="Yu X."/>
            <person name="Yang Y."/>
            <person name="Du B."/>
            <person name="Ding Y."/>
        </authorList>
    </citation>
    <scope>NUCLEOTIDE SEQUENCE [LARGE SCALE GENOMIC DNA]</scope>
    <source>
        <strain evidence="2 3">DZQ7</strain>
    </source>
</reference>
<dbReference type="AlphaFoldDB" id="A0A2Z4MQI3"/>
<evidence type="ECO:0000313" key="3">
    <source>
        <dbReference type="Proteomes" id="UP000036061"/>
    </source>
</evidence>
<evidence type="ECO:0000313" key="2">
    <source>
        <dbReference type="EMBL" id="AWX58792.1"/>
    </source>
</evidence>
<proteinExistence type="predicted"/>
<dbReference type="InterPro" id="IPR025459">
    <property type="entry name" value="DUF4279"/>
</dbReference>
<organism evidence="2 3">
    <name type="scientific">Brevibacillus brevis</name>
    <name type="common">Bacillus brevis</name>
    <dbReference type="NCBI Taxonomy" id="1393"/>
    <lineage>
        <taxon>Bacteria</taxon>
        <taxon>Bacillati</taxon>
        <taxon>Bacillota</taxon>
        <taxon>Bacilli</taxon>
        <taxon>Bacillales</taxon>
        <taxon>Paenibacillaceae</taxon>
        <taxon>Brevibacillus</taxon>
    </lineage>
</organism>
<dbReference type="EMBL" id="CP030117">
    <property type="protein sequence ID" value="AWX58792.1"/>
    <property type="molecule type" value="Genomic_DNA"/>
</dbReference>
<sequence length="296" mass="33712">MVIMDVTLTTQDNEDTCISAEFWCLAEDQFDTQILSEGLCLIPTSTRKKGELTQGKIPAPDTSWEISTSYEASLDINNQLLPLLRMLDGKQKTLQDLKQEHNLIYGIELFIYAYERQIPRMKLTQEMIQFMSEIGGMARINIIIYPDDLPPDLELKVSQGTSIKVAFLVKGADTQPDLNPQLLQVSPHASWIQGEQTSDGAVWYLETLEEETDDTEELLLAMIDTLKEEKESLISQKEEQNLSYEIVVYAHVRNRQKPAITAKENVISFLHEIGATLEFVLFYAAEENRYENDGLI</sequence>
<dbReference type="Proteomes" id="UP000036061">
    <property type="component" value="Chromosome"/>
</dbReference>
<evidence type="ECO:0000256" key="1">
    <source>
        <dbReference type="SAM" id="Coils"/>
    </source>
</evidence>
<dbReference type="Pfam" id="PF14106">
    <property type="entry name" value="DUF4279"/>
    <property type="match status" value="2"/>
</dbReference>
<keyword evidence="1" id="KW-0175">Coiled coil</keyword>
<protein>
    <submittedName>
        <fullName evidence="2">DUF4279 domain-containing protein</fullName>
    </submittedName>
</protein>
<accession>A0A2Z4MQI3</accession>
<dbReference type="RefSeq" id="WP_082196017.1">
    <property type="nucleotide sequence ID" value="NZ_CP030117.1"/>
</dbReference>
<feature type="coiled-coil region" evidence="1">
    <location>
        <begin position="205"/>
        <end position="243"/>
    </location>
</feature>